<dbReference type="Proteomes" id="UP000294848">
    <property type="component" value="Unassembled WGS sequence"/>
</dbReference>
<name>A0A4V3BX89_9BACT</name>
<dbReference type="EMBL" id="SNWI01000009">
    <property type="protein sequence ID" value="TDN97618.1"/>
    <property type="molecule type" value="Genomic_DNA"/>
</dbReference>
<dbReference type="OrthoDB" id="1120272at2"/>
<sequence length="277" mass="31503">MRIIVVSDIRGEQQGIIPYGLQLAKQLEVEVEVLHVIDPRVVHGVTSRYSDSQTIAAGSKLSHREIIEREKYHVAKELDDLLSQETSRLNFPIKLKQTIEENEILKKVLEELNRDTSSLLLINKAVDNLIFGSQSELVETCQSYGGVALVVPPKYCFQRMTNVLMPATFSNLLDEKQELAADWIMKLAPVINIVEDNKKRVEEGARKSLESLFKTLSVNYHEFCSADFDQEYLDYATMLEPDILFVEKKRPGLVASLLKKGMMEKAFEQIKVPIACF</sequence>
<comment type="caution">
    <text evidence="1">The sequence shown here is derived from an EMBL/GenBank/DDBJ whole genome shotgun (WGS) entry which is preliminary data.</text>
</comment>
<evidence type="ECO:0008006" key="3">
    <source>
        <dbReference type="Google" id="ProtNLM"/>
    </source>
</evidence>
<accession>A0A4V3BX89</accession>
<dbReference type="RefSeq" id="WP_133466228.1">
    <property type="nucleotide sequence ID" value="NZ_SNWI01000009.1"/>
</dbReference>
<organism evidence="1 2">
    <name type="scientific">Sunxiuqinia elliptica</name>
    <dbReference type="NCBI Taxonomy" id="655355"/>
    <lineage>
        <taxon>Bacteria</taxon>
        <taxon>Pseudomonadati</taxon>
        <taxon>Bacteroidota</taxon>
        <taxon>Bacteroidia</taxon>
        <taxon>Marinilabiliales</taxon>
        <taxon>Prolixibacteraceae</taxon>
        <taxon>Sunxiuqinia</taxon>
    </lineage>
</organism>
<dbReference type="AlphaFoldDB" id="A0A4V3BX89"/>
<evidence type="ECO:0000313" key="1">
    <source>
        <dbReference type="EMBL" id="TDN97618.1"/>
    </source>
</evidence>
<evidence type="ECO:0000313" key="2">
    <source>
        <dbReference type="Proteomes" id="UP000294848"/>
    </source>
</evidence>
<proteinExistence type="predicted"/>
<protein>
    <recommendedName>
        <fullName evidence="3">Universal stress protein family protein</fullName>
    </recommendedName>
</protein>
<reference evidence="1 2" key="1">
    <citation type="submission" date="2019-03" db="EMBL/GenBank/DDBJ databases">
        <title>Freshwater and sediment microbial communities from various areas in North America, analyzing microbe dynamics in response to fracking.</title>
        <authorList>
            <person name="Lamendella R."/>
        </authorList>
    </citation>
    <scope>NUCLEOTIDE SEQUENCE [LARGE SCALE GENOMIC DNA]</scope>
    <source>
        <strain evidence="1 2">114D</strain>
    </source>
</reference>
<gene>
    <name evidence="1" type="ORF">DET52_10920</name>
</gene>
<dbReference type="Gene3D" id="3.40.50.12370">
    <property type="match status" value="1"/>
</dbReference>